<comment type="caution">
    <text evidence="1">The sequence shown here is derived from an EMBL/GenBank/DDBJ whole genome shotgun (WGS) entry which is preliminary data.</text>
</comment>
<gene>
    <name evidence="1" type="ORF">DL796_09635</name>
</gene>
<protein>
    <submittedName>
        <fullName evidence="1">Uncharacterized protein</fullName>
    </submittedName>
</protein>
<proteinExistence type="predicted"/>
<dbReference type="AlphaFoldDB" id="A0A318D060"/>
<reference evidence="1 2" key="1">
    <citation type="submission" date="2018-05" db="EMBL/GenBank/DDBJ databases">
        <title>Kangiella spongicola genome sequence.</title>
        <authorList>
            <person name="Maclea K.S."/>
            <person name="Goen A.E."/>
            <person name="Kelley C."/>
            <person name="Underriner A."/>
            <person name="Silverwood T."/>
            <person name="Trachtenberg A.M."/>
        </authorList>
    </citation>
    <scope>NUCLEOTIDE SEQUENCE [LARGE SCALE GENOMIC DNA]</scope>
    <source>
        <strain evidence="1 2">ATCC BAA-2076</strain>
    </source>
</reference>
<dbReference type="EMBL" id="QICH01000003">
    <property type="protein sequence ID" value="PXF62586.1"/>
    <property type="molecule type" value="Genomic_DNA"/>
</dbReference>
<evidence type="ECO:0000313" key="1">
    <source>
        <dbReference type="EMBL" id="PXF62586.1"/>
    </source>
</evidence>
<name>A0A318D060_9GAMM</name>
<keyword evidence="2" id="KW-1185">Reference proteome</keyword>
<evidence type="ECO:0000313" key="2">
    <source>
        <dbReference type="Proteomes" id="UP000247689"/>
    </source>
</evidence>
<dbReference type="RefSeq" id="WP_110201495.1">
    <property type="nucleotide sequence ID" value="NZ_QICH01000003.1"/>
</dbReference>
<organism evidence="1 2">
    <name type="scientific">Kangiella spongicola</name>
    <dbReference type="NCBI Taxonomy" id="796379"/>
    <lineage>
        <taxon>Bacteria</taxon>
        <taxon>Pseudomonadati</taxon>
        <taxon>Pseudomonadota</taxon>
        <taxon>Gammaproteobacteria</taxon>
        <taxon>Kangiellales</taxon>
        <taxon>Kangiellaceae</taxon>
        <taxon>Kangiella</taxon>
    </lineage>
</organism>
<accession>A0A318D060</accession>
<sequence length="75" mass="8050">MNEFKITTKQGYLAMIAFLENYYSLTNADEIGALLGGLSLLPDGSSADPAAISDWDDAVQKVLSGKVNAQLELNK</sequence>
<dbReference type="Proteomes" id="UP000247689">
    <property type="component" value="Unassembled WGS sequence"/>
</dbReference>
<dbReference type="OrthoDB" id="4350944at2"/>